<dbReference type="Gene3D" id="3.20.20.70">
    <property type="entry name" value="Aldolase class I"/>
    <property type="match status" value="1"/>
</dbReference>
<dbReference type="InterPro" id="IPR013785">
    <property type="entry name" value="Aldolase_TIM"/>
</dbReference>
<dbReference type="SUPFAM" id="SSF102114">
    <property type="entry name" value="Radical SAM enzymes"/>
    <property type="match status" value="1"/>
</dbReference>
<organism evidence="1">
    <name type="scientific">marine metagenome</name>
    <dbReference type="NCBI Taxonomy" id="408172"/>
    <lineage>
        <taxon>unclassified sequences</taxon>
        <taxon>metagenomes</taxon>
        <taxon>ecological metagenomes</taxon>
    </lineage>
</organism>
<evidence type="ECO:0008006" key="2">
    <source>
        <dbReference type="Google" id="ProtNLM"/>
    </source>
</evidence>
<reference evidence="1" key="1">
    <citation type="submission" date="2018-05" db="EMBL/GenBank/DDBJ databases">
        <authorList>
            <person name="Lanie J.A."/>
            <person name="Ng W.-L."/>
            <person name="Kazmierczak K.M."/>
            <person name="Andrzejewski T.M."/>
            <person name="Davidsen T.M."/>
            <person name="Wayne K.J."/>
            <person name="Tettelin H."/>
            <person name="Glass J.I."/>
            <person name="Rusch D."/>
            <person name="Podicherti R."/>
            <person name="Tsui H.-C.T."/>
            <person name="Winkler M.E."/>
        </authorList>
    </citation>
    <scope>NUCLEOTIDE SEQUENCE</scope>
</reference>
<dbReference type="CDD" id="cd01335">
    <property type="entry name" value="Radical_SAM"/>
    <property type="match status" value="1"/>
</dbReference>
<proteinExistence type="predicted"/>
<dbReference type="EMBL" id="UINC01037662">
    <property type="protein sequence ID" value="SVB33485.1"/>
    <property type="molecule type" value="Genomic_DNA"/>
</dbReference>
<name>A0A382D5C1_9ZZZZ</name>
<dbReference type="AlphaFoldDB" id="A0A382D5C1"/>
<dbReference type="InterPro" id="IPR058240">
    <property type="entry name" value="rSAM_sf"/>
</dbReference>
<feature type="non-terminal residue" evidence="1">
    <location>
        <position position="210"/>
    </location>
</feature>
<accession>A0A382D5C1</accession>
<sequence length="210" mass="24261">MEGVAEYALLYDTFRKKPAKKKLSFTGGEPTVHPDFFRLLKDIRYEYPEFSRGLTTNGWFGENTLTKVQAYTTGGTISYHSEATKKQKETCISNAISLRSKYKVNVMFHKDYFKECINVCEKLEKNGVDFVPRIIGDEENDEKAIELGYAHRYNREQMKWFRTYWKNRGQNVTEKGNSQTGLGRPCCGGRCFKADGVDTYFLPSTNFVGW</sequence>
<gene>
    <name evidence="1" type="ORF">METZ01_LOCUS186339</name>
</gene>
<evidence type="ECO:0000313" key="1">
    <source>
        <dbReference type="EMBL" id="SVB33485.1"/>
    </source>
</evidence>
<protein>
    <recommendedName>
        <fullName evidence="2">Radical SAM core domain-containing protein</fullName>
    </recommendedName>
</protein>